<proteinExistence type="inferred from homology"/>
<dbReference type="PANTHER" id="PTHR21198">
    <property type="entry name" value="GLUTAMATE RACEMASE"/>
    <property type="match status" value="1"/>
</dbReference>
<dbReference type="PANTHER" id="PTHR21198:SF7">
    <property type="entry name" value="ASPARTATE-GLUTAMATE RACEMASE FAMILY"/>
    <property type="match status" value="1"/>
</dbReference>
<name>A0ABU8B3W4_9BRAD</name>
<protein>
    <submittedName>
        <fullName evidence="3">Aspartate racemase</fullName>
        <ecNumber evidence="3">5.1.1.13</ecNumber>
    </submittedName>
</protein>
<comment type="caution">
    <text evidence="3">The sequence shown here is derived from an EMBL/GenBank/DDBJ whole genome shotgun (WGS) entry which is preliminary data.</text>
</comment>
<dbReference type="RefSeq" id="WP_334477647.1">
    <property type="nucleotide sequence ID" value="NZ_JAZHRV010000001.1"/>
</dbReference>
<comment type="similarity">
    <text evidence="1">Belongs to the aspartate/glutamate racemases family.</text>
</comment>
<evidence type="ECO:0000313" key="3">
    <source>
        <dbReference type="EMBL" id="MEH2553217.1"/>
    </source>
</evidence>
<keyword evidence="2 3" id="KW-0413">Isomerase</keyword>
<evidence type="ECO:0000256" key="2">
    <source>
        <dbReference type="ARBA" id="ARBA00023235"/>
    </source>
</evidence>
<evidence type="ECO:0000256" key="1">
    <source>
        <dbReference type="ARBA" id="ARBA00007847"/>
    </source>
</evidence>
<keyword evidence="4" id="KW-1185">Reference proteome</keyword>
<dbReference type="Gene3D" id="3.40.50.1860">
    <property type="match status" value="2"/>
</dbReference>
<dbReference type="SUPFAM" id="SSF53681">
    <property type="entry name" value="Aspartate/glutamate racemase"/>
    <property type="match status" value="2"/>
</dbReference>
<evidence type="ECO:0000313" key="4">
    <source>
        <dbReference type="Proteomes" id="UP001364224"/>
    </source>
</evidence>
<dbReference type="GO" id="GO:0047689">
    <property type="term" value="F:aspartate racemase activity"/>
    <property type="evidence" value="ECO:0007669"/>
    <property type="project" value="UniProtKB-EC"/>
</dbReference>
<accession>A0ABU8B3W4</accession>
<dbReference type="Pfam" id="PF01177">
    <property type="entry name" value="Asp_Glu_race"/>
    <property type="match status" value="1"/>
</dbReference>
<sequence>MRAHRTELIGLVGGMTWHSTARYYRMLNERGEALRGARSTPESLVVTLDFAPLFQMALKDEWQAIGDRLVGAVATLAAGGAGLVALTAVTAHRVFASIAASTSLPCIHVLDPAGVLLQRRGVKRIGVLATRFAASQDFIDARLERAGVTGVLRPDAAGQAAVDAIIEDQLAHGLITPAARRKIDDIADGLRRRGADALLLACTELPLLYPNGNMPNDVVDAVTLHVDALLDHDRGHRD</sequence>
<dbReference type="InterPro" id="IPR004380">
    <property type="entry name" value="Asp_race"/>
</dbReference>
<gene>
    <name evidence="3" type="ORF">V1286_000746</name>
</gene>
<dbReference type="NCBIfam" id="TIGR00035">
    <property type="entry name" value="asp_race"/>
    <property type="match status" value="1"/>
</dbReference>
<dbReference type="InterPro" id="IPR001920">
    <property type="entry name" value="Asp/Glu_race"/>
</dbReference>
<dbReference type="EMBL" id="JAZHRV010000001">
    <property type="protein sequence ID" value="MEH2553217.1"/>
    <property type="molecule type" value="Genomic_DNA"/>
</dbReference>
<organism evidence="3 4">
    <name type="scientific">Bradyrhizobium algeriense</name>
    <dbReference type="NCBI Taxonomy" id="634784"/>
    <lineage>
        <taxon>Bacteria</taxon>
        <taxon>Pseudomonadati</taxon>
        <taxon>Pseudomonadota</taxon>
        <taxon>Alphaproteobacteria</taxon>
        <taxon>Hyphomicrobiales</taxon>
        <taxon>Nitrobacteraceae</taxon>
        <taxon>Bradyrhizobium</taxon>
    </lineage>
</organism>
<reference evidence="3 4" key="1">
    <citation type="submission" date="2024-02" db="EMBL/GenBank/DDBJ databases">
        <title>Adaptive strategies in a cosmopolitan and abundant soil bacterium.</title>
        <authorList>
            <person name="Carini P."/>
        </authorList>
    </citation>
    <scope>NUCLEOTIDE SEQUENCE [LARGE SCALE GENOMIC DNA]</scope>
    <source>
        <strain evidence="3 4">AZCC 1608</strain>
    </source>
</reference>
<dbReference type="InterPro" id="IPR033134">
    <property type="entry name" value="Asp/Glu_racemase_AS_2"/>
</dbReference>
<dbReference type="InterPro" id="IPR015942">
    <property type="entry name" value="Asp/Glu/hydantoin_racemase"/>
</dbReference>
<dbReference type="PROSITE" id="PS00924">
    <property type="entry name" value="ASP_GLU_RACEMASE_2"/>
    <property type="match status" value="1"/>
</dbReference>
<dbReference type="Proteomes" id="UP001364224">
    <property type="component" value="Unassembled WGS sequence"/>
</dbReference>
<dbReference type="EC" id="5.1.1.13" evidence="3"/>